<dbReference type="Proteomes" id="UP000198211">
    <property type="component" value="Unassembled WGS sequence"/>
</dbReference>
<organism evidence="2 3">
    <name type="scientific">Phytophthora megakarya</name>
    <dbReference type="NCBI Taxonomy" id="4795"/>
    <lineage>
        <taxon>Eukaryota</taxon>
        <taxon>Sar</taxon>
        <taxon>Stramenopiles</taxon>
        <taxon>Oomycota</taxon>
        <taxon>Peronosporomycetes</taxon>
        <taxon>Peronosporales</taxon>
        <taxon>Peronosporaceae</taxon>
        <taxon>Phytophthora</taxon>
    </lineage>
</organism>
<dbReference type="OrthoDB" id="123661at2759"/>
<dbReference type="Pfam" id="PF19259">
    <property type="entry name" value="Ty3_capsid"/>
    <property type="match status" value="1"/>
</dbReference>
<accession>A0A225W6X3</accession>
<protein>
    <recommendedName>
        <fullName evidence="1">Ty3 transposon capsid-like protein domain-containing protein</fullName>
    </recommendedName>
</protein>
<evidence type="ECO:0000313" key="2">
    <source>
        <dbReference type="EMBL" id="OWZ12727.1"/>
    </source>
</evidence>
<evidence type="ECO:0000259" key="1">
    <source>
        <dbReference type="Pfam" id="PF19259"/>
    </source>
</evidence>
<dbReference type="EMBL" id="NBNE01001768">
    <property type="protein sequence ID" value="OWZ12727.1"/>
    <property type="molecule type" value="Genomic_DNA"/>
</dbReference>
<reference evidence="3" key="1">
    <citation type="submission" date="2017-03" db="EMBL/GenBank/DDBJ databases">
        <title>Phytopthora megakarya and P. palmivora, two closely related causual agents of cacao black pod achieved similar genome size and gene model numbers by different mechanisms.</title>
        <authorList>
            <person name="Ali S."/>
            <person name="Shao J."/>
            <person name="Larry D.J."/>
            <person name="Kronmiller B."/>
            <person name="Shen D."/>
            <person name="Strem M.D."/>
            <person name="Melnick R.L."/>
            <person name="Guiltinan M.J."/>
            <person name="Tyler B.M."/>
            <person name="Meinhardt L.W."/>
            <person name="Bailey B.A."/>
        </authorList>
    </citation>
    <scope>NUCLEOTIDE SEQUENCE [LARGE SCALE GENOMIC DNA]</scope>
    <source>
        <strain evidence="3">zdho120</strain>
    </source>
</reference>
<keyword evidence="3" id="KW-1185">Reference proteome</keyword>
<dbReference type="AlphaFoldDB" id="A0A225W6X3"/>
<comment type="caution">
    <text evidence="2">The sequence shown here is derived from an EMBL/GenBank/DDBJ whole genome shotgun (WGS) entry which is preliminary data.</text>
</comment>
<evidence type="ECO:0000313" key="3">
    <source>
        <dbReference type="Proteomes" id="UP000198211"/>
    </source>
</evidence>
<dbReference type="InterPro" id="IPR045358">
    <property type="entry name" value="Ty3_capsid"/>
</dbReference>
<feature type="domain" description="Ty3 transposon capsid-like protein" evidence="1">
    <location>
        <begin position="1"/>
        <end position="114"/>
    </location>
</feature>
<sequence length="204" mass="23529">MEEPASVWLLLWASRTSADELSWGRFTNDALTDFEAFNYQTMLRQKLRQLHHFGDIEEYNGKYSSLIFRVENMSEVDQVSYYCDGLKRASQAYVKLRNPTTLSEAMDQAVKYEVSHFGGYRFGNTLEANREISQLDQPLSDQLLRDQSLRDQPSRNPTIGTYNKKAFHKRPYKPGHYGPRSRPDRVQFTITARSLAISNATATS</sequence>
<name>A0A225W6X3_9STRA</name>
<proteinExistence type="predicted"/>
<gene>
    <name evidence="2" type="ORF">PHMEG_00014064</name>
</gene>